<reference evidence="1" key="1">
    <citation type="journal article" date="2020" name="Nature">
        <title>Giant virus diversity and host interactions through global metagenomics.</title>
        <authorList>
            <person name="Schulz F."/>
            <person name="Roux S."/>
            <person name="Paez-Espino D."/>
            <person name="Jungbluth S."/>
            <person name="Walsh D.A."/>
            <person name="Denef V.J."/>
            <person name="McMahon K.D."/>
            <person name="Konstantinidis K.T."/>
            <person name="Eloe-Fadrosh E.A."/>
            <person name="Kyrpides N.C."/>
            <person name="Woyke T."/>
        </authorList>
    </citation>
    <scope>NUCLEOTIDE SEQUENCE</scope>
    <source>
        <strain evidence="1">GVMAG-M-3300025880-56</strain>
    </source>
</reference>
<proteinExistence type="predicted"/>
<dbReference type="AlphaFoldDB" id="A0A6C0J9Y4"/>
<dbReference type="EMBL" id="MN740353">
    <property type="protein sequence ID" value="QHU02093.1"/>
    <property type="molecule type" value="Genomic_DNA"/>
</dbReference>
<sequence length="181" mass="20890">MHSPLQNLVDELKVFDSSVTCKTHTIKELEQEITRNKKEEIFDIFDLEIKRVFNEHEKSRPVIRSHLKRLKAECVTSSQNSYIDAGFIKNTLPGLLSKFLPVISLTLGIPDVALNNINIDEITKHLSKLHDIIKEQEVRMGDARPGEMSQYNLALLRNVINSKKFEPVFIYIQEQAQQFSK</sequence>
<accession>A0A6C0J9Y4</accession>
<evidence type="ECO:0000313" key="1">
    <source>
        <dbReference type="EMBL" id="QHU02093.1"/>
    </source>
</evidence>
<organism evidence="1">
    <name type="scientific">viral metagenome</name>
    <dbReference type="NCBI Taxonomy" id="1070528"/>
    <lineage>
        <taxon>unclassified sequences</taxon>
        <taxon>metagenomes</taxon>
        <taxon>organismal metagenomes</taxon>
    </lineage>
</organism>
<name>A0A6C0J9Y4_9ZZZZ</name>
<protein>
    <submittedName>
        <fullName evidence="1">Uncharacterized protein</fullName>
    </submittedName>
</protein>